<gene>
    <name evidence="2" type="ORF">P5673_001544</name>
</gene>
<evidence type="ECO:0000313" key="2">
    <source>
        <dbReference type="EMBL" id="KAK2573841.1"/>
    </source>
</evidence>
<feature type="signal peptide" evidence="1">
    <location>
        <begin position="1"/>
        <end position="19"/>
    </location>
</feature>
<dbReference type="EMBL" id="JARQWQ010000002">
    <property type="protein sequence ID" value="KAK2573841.1"/>
    <property type="molecule type" value="Genomic_DNA"/>
</dbReference>
<proteinExistence type="predicted"/>
<evidence type="ECO:0000313" key="3">
    <source>
        <dbReference type="Proteomes" id="UP001249851"/>
    </source>
</evidence>
<keyword evidence="1" id="KW-0732">Signal</keyword>
<feature type="chain" id="PRO_5041997091" evidence="1">
    <location>
        <begin position="20"/>
        <end position="436"/>
    </location>
</feature>
<protein>
    <submittedName>
        <fullName evidence="2">Uncharacterized protein</fullName>
    </submittedName>
</protein>
<evidence type="ECO:0000256" key="1">
    <source>
        <dbReference type="SAM" id="SignalP"/>
    </source>
</evidence>
<dbReference type="Proteomes" id="UP001249851">
    <property type="component" value="Unassembled WGS sequence"/>
</dbReference>
<dbReference type="AlphaFoldDB" id="A0AAD9VGQ2"/>
<keyword evidence="3" id="KW-1185">Reference proteome</keyword>
<organism evidence="2 3">
    <name type="scientific">Acropora cervicornis</name>
    <name type="common">Staghorn coral</name>
    <dbReference type="NCBI Taxonomy" id="6130"/>
    <lineage>
        <taxon>Eukaryota</taxon>
        <taxon>Metazoa</taxon>
        <taxon>Cnidaria</taxon>
        <taxon>Anthozoa</taxon>
        <taxon>Hexacorallia</taxon>
        <taxon>Scleractinia</taxon>
        <taxon>Astrocoeniina</taxon>
        <taxon>Acroporidae</taxon>
        <taxon>Acropora</taxon>
    </lineage>
</organism>
<name>A0AAD9VGQ2_ACRCE</name>
<comment type="caution">
    <text evidence="2">The sequence shown here is derived from an EMBL/GenBank/DDBJ whole genome shotgun (WGS) entry which is preliminary data.</text>
</comment>
<sequence length="436" mass="49731">MFSWKTILLPLVLLPVVSFYFPQEYSTVCLFFNDIHRGVRYTVANFVRIAVNYGKDKASAKGNATNAENLIKSLRFSSYEEKSLCDLKEGIPGDEFNATVDEIAELTNMPIKLKRLVQRARNVTRGNALAVNRLQFKTRSGKMAFGRIVVLPHGDTIDVAYSLHLVTYKLKNKQSKPENARNFKKFSETSSQEYSTVCLFFNDIHRGVRYTVANFVRIAVNYGKDKASAKGNATNAENLIKSLRFSSYEEKSLCDLKEGIPGDEFNATVDEIAELTNMPIKLKRLVQRARNVTRGNALAVNRLQFKTRSGKMAFGRIVVLPHGDTIDVAYSLHLVTYKLKNKQSKPENARNFKKFSETLLKVSDIGDERDDDDADDLNEISFDLRQDLLAFFHKQAIEEFLKHCDYLIKTLDYGQEAKPEILKPMIVNEDRELEDY</sequence>
<reference evidence="2" key="2">
    <citation type="journal article" date="2023" name="Science">
        <title>Genomic signatures of disease resistance in endangered staghorn corals.</title>
        <authorList>
            <person name="Vollmer S.V."/>
            <person name="Selwyn J.D."/>
            <person name="Despard B.A."/>
            <person name="Roesel C.L."/>
        </authorList>
    </citation>
    <scope>NUCLEOTIDE SEQUENCE</scope>
    <source>
        <strain evidence="2">K2</strain>
    </source>
</reference>
<reference evidence="2" key="1">
    <citation type="journal article" date="2023" name="G3 (Bethesda)">
        <title>Whole genome assembly and annotation of the endangered Caribbean coral Acropora cervicornis.</title>
        <authorList>
            <person name="Selwyn J.D."/>
            <person name="Vollmer S.V."/>
        </authorList>
    </citation>
    <scope>NUCLEOTIDE SEQUENCE</scope>
    <source>
        <strain evidence="2">K2</strain>
    </source>
</reference>
<accession>A0AAD9VGQ2</accession>